<dbReference type="Proteomes" id="UP000184356">
    <property type="component" value="Unassembled WGS sequence"/>
</dbReference>
<protein>
    <recommendedName>
        <fullName evidence="3">Methyltransferase domain-containing protein</fullName>
    </recommendedName>
</protein>
<keyword evidence="2" id="KW-1185">Reference proteome</keyword>
<dbReference type="SUPFAM" id="SSF53335">
    <property type="entry name" value="S-adenosyl-L-methionine-dependent methyltransferases"/>
    <property type="match status" value="1"/>
</dbReference>
<sequence length="320" mass="36565">MLGRRFLGSFLRNSTPSRFAMATQSKRNSSSYLLKAVDTDENERLDIQHRMCMHMLQDDILHPSIPKKLGRVADIATGNGTFTNIQAKPNRTSRTWLYDIKEARKKVQESSAPSTKYHGFDVSPDLFPKPGSPRKVADIDFTAHDFYKPFPEEHIGKYDLVHARHLILAVEGADLIPATKHITSLLKPGGYLQWEEYDFQDQLDNCHPCKLTTTWTTILNWVGERYSLAFSDKVRDEVAAAGLEILEKKQFTTRGLPYCEDHRLNQLTAFHTGVPRMCLKAKGRSDEEIEKVYAECLEELDNGVILDYYMSRVVARKPVN</sequence>
<dbReference type="STRING" id="1036612.A0A1L9T5C2"/>
<gene>
    <name evidence="1" type="ORF">ASPSYDRAFT_35296</name>
</gene>
<dbReference type="VEuPathDB" id="FungiDB:ASPSYDRAFT_35296"/>
<dbReference type="EMBL" id="KV878594">
    <property type="protein sequence ID" value="OJJ54607.1"/>
    <property type="molecule type" value="Genomic_DNA"/>
</dbReference>
<dbReference type="InterPro" id="IPR029063">
    <property type="entry name" value="SAM-dependent_MTases_sf"/>
</dbReference>
<dbReference type="AlphaFoldDB" id="A0A1L9T5C2"/>
<name>A0A1L9T5C2_9EURO</name>
<evidence type="ECO:0008006" key="3">
    <source>
        <dbReference type="Google" id="ProtNLM"/>
    </source>
</evidence>
<accession>A0A1L9T5C2</accession>
<dbReference type="OrthoDB" id="417697at2759"/>
<dbReference type="GeneID" id="63761395"/>
<dbReference type="Pfam" id="PF13489">
    <property type="entry name" value="Methyltransf_23"/>
    <property type="match status" value="1"/>
</dbReference>
<reference evidence="2" key="1">
    <citation type="journal article" date="2017" name="Genome Biol.">
        <title>Comparative genomics reveals high biological diversity and specific adaptations in the industrially and medically important fungal genus Aspergillus.</title>
        <authorList>
            <person name="de Vries R.P."/>
            <person name="Riley R."/>
            <person name="Wiebenga A."/>
            <person name="Aguilar-Osorio G."/>
            <person name="Amillis S."/>
            <person name="Uchima C.A."/>
            <person name="Anderluh G."/>
            <person name="Asadollahi M."/>
            <person name="Askin M."/>
            <person name="Barry K."/>
            <person name="Battaglia E."/>
            <person name="Bayram O."/>
            <person name="Benocci T."/>
            <person name="Braus-Stromeyer S.A."/>
            <person name="Caldana C."/>
            <person name="Canovas D."/>
            <person name="Cerqueira G.C."/>
            <person name="Chen F."/>
            <person name="Chen W."/>
            <person name="Choi C."/>
            <person name="Clum A."/>
            <person name="Dos Santos R.A."/>
            <person name="Damasio A.R."/>
            <person name="Diallinas G."/>
            <person name="Emri T."/>
            <person name="Fekete E."/>
            <person name="Flipphi M."/>
            <person name="Freyberg S."/>
            <person name="Gallo A."/>
            <person name="Gournas C."/>
            <person name="Habgood R."/>
            <person name="Hainaut M."/>
            <person name="Harispe M.L."/>
            <person name="Henrissat B."/>
            <person name="Hilden K.S."/>
            <person name="Hope R."/>
            <person name="Hossain A."/>
            <person name="Karabika E."/>
            <person name="Karaffa L."/>
            <person name="Karanyi Z."/>
            <person name="Krasevec N."/>
            <person name="Kuo A."/>
            <person name="Kusch H."/>
            <person name="LaButti K."/>
            <person name="Lagendijk E.L."/>
            <person name="Lapidus A."/>
            <person name="Levasseur A."/>
            <person name="Lindquist E."/>
            <person name="Lipzen A."/>
            <person name="Logrieco A.F."/>
            <person name="MacCabe A."/>
            <person name="Maekelae M.R."/>
            <person name="Malavazi I."/>
            <person name="Melin P."/>
            <person name="Meyer V."/>
            <person name="Mielnichuk N."/>
            <person name="Miskei M."/>
            <person name="Molnar A.P."/>
            <person name="Mule G."/>
            <person name="Ngan C.Y."/>
            <person name="Orejas M."/>
            <person name="Orosz E."/>
            <person name="Ouedraogo J.P."/>
            <person name="Overkamp K.M."/>
            <person name="Park H.-S."/>
            <person name="Perrone G."/>
            <person name="Piumi F."/>
            <person name="Punt P.J."/>
            <person name="Ram A.F."/>
            <person name="Ramon A."/>
            <person name="Rauscher S."/>
            <person name="Record E."/>
            <person name="Riano-Pachon D.M."/>
            <person name="Robert V."/>
            <person name="Roehrig J."/>
            <person name="Ruller R."/>
            <person name="Salamov A."/>
            <person name="Salih N.S."/>
            <person name="Samson R.A."/>
            <person name="Sandor E."/>
            <person name="Sanguinetti M."/>
            <person name="Schuetze T."/>
            <person name="Sepcic K."/>
            <person name="Shelest E."/>
            <person name="Sherlock G."/>
            <person name="Sophianopoulou V."/>
            <person name="Squina F.M."/>
            <person name="Sun H."/>
            <person name="Susca A."/>
            <person name="Todd R.B."/>
            <person name="Tsang A."/>
            <person name="Unkles S.E."/>
            <person name="van de Wiele N."/>
            <person name="van Rossen-Uffink D."/>
            <person name="Oliveira J.V."/>
            <person name="Vesth T.C."/>
            <person name="Visser J."/>
            <person name="Yu J.-H."/>
            <person name="Zhou M."/>
            <person name="Andersen M.R."/>
            <person name="Archer D.B."/>
            <person name="Baker S.E."/>
            <person name="Benoit I."/>
            <person name="Brakhage A.A."/>
            <person name="Braus G.H."/>
            <person name="Fischer R."/>
            <person name="Frisvad J.C."/>
            <person name="Goldman G.H."/>
            <person name="Houbraken J."/>
            <person name="Oakley B."/>
            <person name="Pocsi I."/>
            <person name="Scazzocchio C."/>
            <person name="Seiboth B."/>
            <person name="vanKuyk P.A."/>
            <person name="Wortman J."/>
            <person name="Dyer P.S."/>
            <person name="Grigoriev I.V."/>
        </authorList>
    </citation>
    <scope>NUCLEOTIDE SEQUENCE [LARGE SCALE GENOMIC DNA]</scope>
    <source>
        <strain evidence="2">CBS 593.65</strain>
    </source>
</reference>
<dbReference type="RefSeq" id="XP_040698413.1">
    <property type="nucleotide sequence ID" value="XM_040845322.1"/>
</dbReference>
<evidence type="ECO:0000313" key="1">
    <source>
        <dbReference type="EMBL" id="OJJ54607.1"/>
    </source>
</evidence>
<evidence type="ECO:0000313" key="2">
    <source>
        <dbReference type="Proteomes" id="UP000184356"/>
    </source>
</evidence>
<dbReference type="Gene3D" id="3.40.50.150">
    <property type="entry name" value="Vaccinia Virus protein VP39"/>
    <property type="match status" value="1"/>
</dbReference>
<organism evidence="1 2">
    <name type="scientific">Aspergillus sydowii CBS 593.65</name>
    <dbReference type="NCBI Taxonomy" id="1036612"/>
    <lineage>
        <taxon>Eukaryota</taxon>
        <taxon>Fungi</taxon>
        <taxon>Dikarya</taxon>
        <taxon>Ascomycota</taxon>
        <taxon>Pezizomycotina</taxon>
        <taxon>Eurotiomycetes</taxon>
        <taxon>Eurotiomycetidae</taxon>
        <taxon>Eurotiales</taxon>
        <taxon>Aspergillaceae</taxon>
        <taxon>Aspergillus</taxon>
        <taxon>Aspergillus subgen. Nidulantes</taxon>
    </lineage>
</organism>
<proteinExistence type="predicted"/>